<evidence type="ECO:0000313" key="5">
    <source>
        <dbReference type="Proteomes" id="UP001443914"/>
    </source>
</evidence>
<feature type="domain" description="Prolamin-like" evidence="3">
    <location>
        <begin position="45"/>
        <end position="118"/>
    </location>
</feature>
<keyword evidence="5" id="KW-1185">Reference proteome</keyword>
<evidence type="ECO:0000259" key="3">
    <source>
        <dbReference type="Pfam" id="PF05617"/>
    </source>
</evidence>
<proteinExistence type="predicted"/>
<dbReference type="Pfam" id="PF05617">
    <property type="entry name" value="Prolamin_like"/>
    <property type="match status" value="1"/>
</dbReference>
<dbReference type="Proteomes" id="UP001443914">
    <property type="component" value="Unassembled WGS sequence"/>
</dbReference>
<evidence type="ECO:0000256" key="2">
    <source>
        <dbReference type="SAM" id="SignalP"/>
    </source>
</evidence>
<feature type="signal peptide" evidence="2">
    <location>
        <begin position="1"/>
        <end position="25"/>
    </location>
</feature>
<comment type="caution">
    <text evidence="4">The sequence shown here is derived from an EMBL/GenBank/DDBJ whole genome shotgun (WGS) entry which is preliminary data.</text>
</comment>
<dbReference type="PANTHER" id="PTHR31951:SF22">
    <property type="entry name" value="ECA1 GAMETOGENESIS RELATED FAMILY"/>
    <property type="match status" value="1"/>
</dbReference>
<sequence>MDSKTMSTINLSFAFVILCITLTNARPVTHNIPAPSPSADALQICGYQISPICGDSIFHYIFGPAVGETILKECCTELIHMGRECHAFLTEVSLKTYDVTNEEVEVILSRNNEVWEVCKAKGQIN</sequence>
<evidence type="ECO:0000256" key="1">
    <source>
        <dbReference type="ARBA" id="ARBA00022729"/>
    </source>
</evidence>
<dbReference type="PANTHER" id="PTHR31951">
    <property type="entry name" value="BIFUNCTIONAL INHIBITOR/LIPID-TRANSFER PROTEIN/SEED STORAGE 2S ALBUMIN SUPERFAMILY PROTEIN-RELATED"/>
    <property type="match status" value="1"/>
</dbReference>
<accession>A0AAW1LLK6</accession>
<dbReference type="AlphaFoldDB" id="A0AAW1LLK6"/>
<protein>
    <recommendedName>
        <fullName evidence="3">Prolamin-like domain-containing protein</fullName>
    </recommendedName>
</protein>
<reference evidence="4" key="1">
    <citation type="submission" date="2024-03" db="EMBL/GenBank/DDBJ databases">
        <title>WGS assembly of Saponaria officinalis var. Norfolk2.</title>
        <authorList>
            <person name="Jenkins J."/>
            <person name="Shu S."/>
            <person name="Grimwood J."/>
            <person name="Barry K."/>
            <person name="Goodstein D."/>
            <person name="Schmutz J."/>
            <person name="Leebens-Mack J."/>
            <person name="Osbourn A."/>
        </authorList>
    </citation>
    <scope>NUCLEOTIDE SEQUENCE [LARGE SCALE GENOMIC DNA]</scope>
    <source>
        <strain evidence="4">JIC</strain>
    </source>
</reference>
<gene>
    <name evidence="4" type="ORF">RND81_04G129700</name>
</gene>
<dbReference type="EMBL" id="JBDFQZ010000004">
    <property type="protein sequence ID" value="KAK9734300.1"/>
    <property type="molecule type" value="Genomic_DNA"/>
</dbReference>
<keyword evidence="1 2" id="KW-0732">Signal</keyword>
<evidence type="ECO:0000313" key="4">
    <source>
        <dbReference type="EMBL" id="KAK9734300.1"/>
    </source>
</evidence>
<dbReference type="InterPro" id="IPR008502">
    <property type="entry name" value="Prolamin-like"/>
</dbReference>
<organism evidence="4 5">
    <name type="scientific">Saponaria officinalis</name>
    <name type="common">Common soapwort</name>
    <name type="synonym">Lychnis saponaria</name>
    <dbReference type="NCBI Taxonomy" id="3572"/>
    <lineage>
        <taxon>Eukaryota</taxon>
        <taxon>Viridiplantae</taxon>
        <taxon>Streptophyta</taxon>
        <taxon>Embryophyta</taxon>
        <taxon>Tracheophyta</taxon>
        <taxon>Spermatophyta</taxon>
        <taxon>Magnoliopsida</taxon>
        <taxon>eudicotyledons</taxon>
        <taxon>Gunneridae</taxon>
        <taxon>Pentapetalae</taxon>
        <taxon>Caryophyllales</taxon>
        <taxon>Caryophyllaceae</taxon>
        <taxon>Caryophylleae</taxon>
        <taxon>Saponaria</taxon>
    </lineage>
</organism>
<feature type="chain" id="PRO_5043519821" description="Prolamin-like domain-containing protein" evidence="2">
    <location>
        <begin position="26"/>
        <end position="125"/>
    </location>
</feature>
<name>A0AAW1LLK6_SAPOF</name>